<keyword evidence="5" id="KW-1185">Reference proteome</keyword>
<dbReference type="RefSeq" id="WP_253761169.1">
    <property type="nucleotide sequence ID" value="NZ_JAMZDZ010000001.1"/>
</dbReference>
<feature type="domain" description="FAD-binding" evidence="3">
    <location>
        <begin position="256"/>
        <end position="294"/>
    </location>
</feature>
<evidence type="ECO:0000256" key="2">
    <source>
        <dbReference type="ARBA" id="ARBA00023033"/>
    </source>
</evidence>
<accession>A0ABV8LUK6</accession>
<evidence type="ECO:0000313" key="5">
    <source>
        <dbReference type="Proteomes" id="UP001595816"/>
    </source>
</evidence>
<dbReference type="EMBL" id="JBHSAY010000015">
    <property type="protein sequence ID" value="MFC4134686.1"/>
    <property type="molecule type" value="Genomic_DNA"/>
</dbReference>
<evidence type="ECO:0000256" key="1">
    <source>
        <dbReference type="ARBA" id="ARBA00023002"/>
    </source>
</evidence>
<keyword evidence="2" id="KW-0503">Monooxygenase</keyword>
<dbReference type="InterPro" id="IPR002938">
    <property type="entry name" value="FAD-bd"/>
</dbReference>
<organism evidence="4 5">
    <name type="scientific">Hamadaea flava</name>
    <dbReference type="NCBI Taxonomy" id="1742688"/>
    <lineage>
        <taxon>Bacteria</taxon>
        <taxon>Bacillati</taxon>
        <taxon>Actinomycetota</taxon>
        <taxon>Actinomycetes</taxon>
        <taxon>Micromonosporales</taxon>
        <taxon>Micromonosporaceae</taxon>
        <taxon>Hamadaea</taxon>
    </lineage>
</organism>
<dbReference type="PANTHER" id="PTHR13789">
    <property type="entry name" value="MONOOXYGENASE"/>
    <property type="match status" value="1"/>
</dbReference>
<evidence type="ECO:0000313" key="4">
    <source>
        <dbReference type="EMBL" id="MFC4134686.1"/>
    </source>
</evidence>
<protein>
    <submittedName>
        <fullName evidence="4">FAD-dependent oxidoreductase</fullName>
    </submittedName>
</protein>
<feature type="domain" description="FAD-binding" evidence="3">
    <location>
        <begin position="5"/>
        <end position="114"/>
    </location>
</feature>
<dbReference type="InterPro" id="IPR036188">
    <property type="entry name" value="FAD/NAD-bd_sf"/>
</dbReference>
<dbReference type="PANTHER" id="PTHR13789:SF309">
    <property type="entry name" value="PUTATIVE (AFU_ORTHOLOGUE AFUA_6G14510)-RELATED"/>
    <property type="match status" value="1"/>
</dbReference>
<comment type="caution">
    <text evidence="4">The sequence shown here is derived from an EMBL/GenBank/DDBJ whole genome shotgun (WGS) entry which is preliminary data.</text>
</comment>
<name>A0ABV8LUK6_9ACTN</name>
<dbReference type="Pfam" id="PF01494">
    <property type="entry name" value="FAD_binding_3"/>
    <property type="match status" value="2"/>
</dbReference>
<evidence type="ECO:0000259" key="3">
    <source>
        <dbReference type="Pfam" id="PF01494"/>
    </source>
</evidence>
<dbReference type="Gene3D" id="3.50.50.60">
    <property type="entry name" value="FAD/NAD(P)-binding domain"/>
    <property type="match status" value="1"/>
</dbReference>
<reference evidence="5" key="1">
    <citation type="journal article" date="2019" name="Int. J. Syst. Evol. Microbiol.">
        <title>The Global Catalogue of Microorganisms (GCM) 10K type strain sequencing project: providing services to taxonomists for standard genome sequencing and annotation.</title>
        <authorList>
            <consortium name="The Broad Institute Genomics Platform"/>
            <consortium name="The Broad Institute Genome Sequencing Center for Infectious Disease"/>
            <person name="Wu L."/>
            <person name="Ma J."/>
        </authorList>
    </citation>
    <scope>NUCLEOTIDE SEQUENCE [LARGE SCALE GENOMIC DNA]</scope>
    <source>
        <strain evidence="5">CGMCC 4.7289</strain>
    </source>
</reference>
<dbReference type="Proteomes" id="UP001595816">
    <property type="component" value="Unassembled WGS sequence"/>
</dbReference>
<dbReference type="InterPro" id="IPR050493">
    <property type="entry name" value="FAD-dep_Monooxygenase_BioMet"/>
</dbReference>
<gene>
    <name evidence="4" type="ORF">ACFOZ4_29100</name>
</gene>
<dbReference type="SUPFAM" id="SSF51905">
    <property type="entry name" value="FAD/NAD(P)-binding domain"/>
    <property type="match status" value="1"/>
</dbReference>
<dbReference type="PRINTS" id="PR00420">
    <property type="entry name" value="RNGMNOXGNASE"/>
</dbReference>
<keyword evidence="1" id="KW-0560">Oxidoreductase</keyword>
<proteinExistence type="predicted"/>
<sequence>MRRTAAIVGGGIGGLATAIGLIREGWAVTVFERADDLPKTGTGLGMWPSAMRALDQLGVGAAARAAGRPQANGHIRRDDGSLIATLDVERLARKQGEPVYLLSRPALLRVLAEAVPDGVVRFGDPVTDLGALRQAYPLVVVADGANSKARAALFPDHRLRYAGATVWRGVTDLELAAGGEFWGRGVKFGVTPQEPGKTNWYAVLTVPQGYRPADDLAELRGVFGDWPEPIPAILNRYAETEVLRHDLTYLDPPLPSYVSGDVVLIGDAAHAMTPDLGQGACQTLIDAAALADCLGSGDVAAGLARFDALRRKPTQKIAATAGRVSRLTQWRRGLWLRDLITRAALIPGPPA</sequence>